<feature type="compositionally biased region" description="Basic and acidic residues" evidence="1">
    <location>
        <begin position="63"/>
        <end position="78"/>
    </location>
</feature>
<feature type="compositionally biased region" description="Polar residues" evidence="1">
    <location>
        <begin position="29"/>
        <end position="40"/>
    </location>
</feature>
<keyword evidence="2" id="KW-1133">Transmembrane helix</keyword>
<dbReference type="EMBL" id="CP006018">
    <property type="protein sequence ID" value="AIC92300.1"/>
    <property type="molecule type" value="Genomic_DNA"/>
</dbReference>
<feature type="compositionally biased region" description="Basic and acidic residues" evidence="1">
    <location>
        <begin position="1"/>
        <end position="20"/>
    </location>
</feature>
<evidence type="ECO:0008006" key="5">
    <source>
        <dbReference type="Google" id="ProtNLM"/>
    </source>
</evidence>
<evidence type="ECO:0000256" key="2">
    <source>
        <dbReference type="SAM" id="Phobius"/>
    </source>
</evidence>
<protein>
    <recommendedName>
        <fullName evidence="5">Transmembrane protein</fullName>
    </recommendedName>
</protein>
<dbReference type="AlphaFoldDB" id="A0A087VV28"/>
<dbReference type="OrthoDB" id="9926609at2"/>
<keyword evidence="2" id="KW-0472">Membrane</keyword>
<proteinExistence type="predicted"/>
<evidence type="ECO:0000313" key="4">
    <source>
        <dbReference type="Proteomes" id="UP000028569"/>
    </source>
</evidence>
<feature type="compositionally biased region" description="Polar residues" evidence="1">
    <location>
        <begin position="217"/>
        <end position="228"/>
    </location>
</feature>
<feature type="region of interest" description="Disordered" evidence="1">
    <location>
        <begin position="1"/>
        <end position="118"/>
    </location>
</feature>
<evidence type="ECO:0000256" key="1">
    <source>
        <dbReference type="SAM" id="MobiDB-lite"/>
    </source>
</evidence>
<dbReference type="Proteomes" id="UP000028569">
    <property type="component" value="Chromosome"/>
</dbReference>
<feature type="region of interest" description="Disordered" evidence="1">
    <location>
        <begin position="197"/>
        <end position="228"/>
    </location>
</feature>
<name>A0A087VV28_9BIFI</name>
<organism evidence="3 4">
    <name type="scientific">Bifidobacterium [indicum] DSM 20214 = LMG 11587</name>
    <dbReference type="NCBI Taxonomy" id="1341694"/>
    <lineage>
        <taxon>Bacteria</taxon>
        <taxon>Bacillati</taxon>
        <taxon>Actinomycetota</taxon>
        <taxon>Actinomycetes</taxon>
        <taxon>Bifidobacteriales</taxon>
        <taxon>Bifidobacteriaceae</taxon>
        <taxon>Bifidobacterium</taxon>
    </lineage>
</organism>
<feature type="transmembrane region" description="Helical" evidence="2">
    <location>
        <begin position="160"/>
        <end position="182"/>
    </location>
</feature>
<sequence length="228" mass="24542">MSERTDSERGKNEMGAEEVKPTGPETTEMESTGTDPSELNTAEMGETARGAEAHLGSGAPVDAADKGGSDTDTLRMDETNMTGATAPGSGPQKAPFQPNSAPMYRAPRQPDPEPIRPTGASTPTIVLGCVISLFALVFLILGLIYLHYGQKMTEVLNWSVIFPVFFAVIGCLLVVIAIMYWMSGVYRRHRDSKDLRGTAEFHEDQSSQVSEKDASAVNRSDTGPTVRS</sequence>
<feature type="transmembrane region" description="Helical" evidence="2">
    <location>
        <begin position="125"/>
        <end position="148"/>
    </location>
</feature>
<dbReference type="HOGENOM" id="CLU_1212885_0_0_11"/>
<dbReference type="RefSeq" id="WP_033490584.1">
    <property type="nucleotide sequence ID" value="NZ_CP006018.1"/>
</dbReference>
<accession>A0A087VV28</accession>
<keyword evidence="4" id="KW-1185">Reference proteome</keyword>
<keyword evidence="2" id="KW-0812">Transmembrane</keyword>
<dbReference type="KEGG" id="bii:BINDI_1037"/>
<evidence type="ECO:0000313" key="3">
    <source>
        <dbReference type="EMBL" id="AIC92300.1"/>
    </source>
</evidence>
<gene>
    <name evidence="3" type="ORF">BINDI_1037</name>
</gene>
<feature type="compositionally biased region" description="Basic and acidic residues" evidence="1">
    <location>
        <begin position="197"/>
        <end position="214"/>
    </location>
</feature>
<reference evidence="3 4" key="1">
    <citation type="journal article" date="2014" name="Appl. Environ. Microbiol.">
        <title>Genomic encyclopedia of type strains of the genus Bifidobacterium.</title>
        <authorList>
            <person name="Milani C."/>
            <person name="Lugli G.A."/>
            <person name="Duranti S."/>
            <person name="Turroni F."/>
            <person name="Bottacini F."/>
            <person name="Mangifesta M."/>
            <person name="Sanchez B."/>
            <person name="Viappiani A."/>
            <person name="Mancabelli L."/>
            <person name="Taminiau B."/>
            <person name="Delcenserie V."/>
            <person name="Barrangou R."/>
            <person name="Margolles A."/>
            <person name="van Sinderen D."/>
            <person name="Ventura M."/>
        </authorList>
    </citation>
    <scope>NUCLEOTIDE SEQUENCE [LARGE SCALE GENOMIC DNA]</scope>
    <source>
        <strain evidence="3 4">LMG 11587</strain>
    </source>
</reference>